<sequence>MFFTFLKSESKRLLDEDEAEDPLPSSSSSVDDSVESSFVCIRNFLRRVSSLLSSSFSDSSSVLSSLMLLSNPSSEIASRHSITFLISSFFDRAA</sequence>
<dbReference type="AlphaFoldDB" id="A0AAN7Z758"/>
<dbReference type="EMBL" id="JAWHQM010000027">
    <property type="protein sequence ID" value="KAK5632867.1"/>
    <property type="molecule type" value="Genomic_DNA"/>
</dbReference>
<comment type="caution">
    <text evidence="1">The sequence shown here is derived from an EMBL/GenBank/DDBJ whole genome shotgun (WGS) entry which is preliminary data.</text>
</comment>
<protein>
    <submittedName>
        <fullName evidence="1">Uncharacterized protein</fullName>
    </submittedName>
</protein>
<evidence type="ECO:0000313" key="2">
    <source>
        <dbReference type="Proteomes" id="UP001305414"/>
    </source>
</evidence>
<gene>
    <name evidence="1" type="ORF">RRF57_008581</name>
</gene>
<organism evidence="1 2">
    <name type="scientific">Xylaria bambusicola</name>
    <dbReference type="NCBI Taxonomy" id="326684"/>
    <lineage>
        <taxon>Eukaryota</taxon>
        <taxon>Fungi</taxon>
        <taxon>Dikarya</taxon>
        <taxon>Ascomycota</taxon>
        <taxon>Pezizomycotina</taxon>
        <taxon>Sordariomycetes</taxon>
        <taxon>Xylariomycetidae</taxon>
        <taxon>Xylariales</taxon>
        <taxon>Xylariaceae</taxon>
        <taxon>Xylaria</taxon>
    </lineage>
</organism>
<proteinExistence type="predicted"/>
<evidence type="ECO:0000313" key="1">
    <source>
        <dbReference type="EMBL" id="KAK5632867.1"/>
    </source>
</evidence>
<accession>A0AAN7Z758</accession>
<reference evidence="1 2" key="1">
    <citation type="submission" date="2023-10" db="EMBL/GenBank/DDBJ databases">
        <title>Draft genome sequence of Xylaria bambusicola isolate GMP-LS, the root and basal stem rot pathogen of sugarcane in Indonesia.</title>
        <authorList>
            <person name="Selvaraj P."/>
            <person name="Muralishankar V."/>
            <person name="Muruganantham S."/>
            <person name="Sp S."/>
            <person name="Haryani S."/>
            <person name="Lau K.J.X."/>
            <person name="Naqvi N.I."/>
        </authorList>
    </citation>
    <scope>NUCLEOTIDE SEQUENCE [LARGE SCALE GENOMIC DNA]</scope>
    <source>
        <strain evidence="1">GMP-LS</strain>
    </source>
</reference>
<keyword evidence="2" id="KW-1185">Reference proteome</keyword>
<name>A0AAN7Z758_9PEZI</name>
<dbReference type="Proteomes" id="UP001305414">
    <property type="component" value="Unassembled WGS sequence"/>
</dbReference>